<dbReference type="EMBL" id="GBRH01276475">
    <property type="protein sequence ID" value="JAD21420.1"/>
    <property type="molecule type" value="Transcribed_RNA"/>
</dbReference>
<feature type="region of interest" description="Disordered" evidence="1">
    <location>
        <begin position="1"/>
        <end position="87"/>
    </location>
</feature>
<protein>
    <submittedName>
        <fullName evidence="2">Uncharacterized protein</fullName>
    </submittedName>
</protein>
<feature type="compositionally biased region" description="Basic residues" evidence="1">
    <location>
        <begin position="8"/>
        <end position="18"/>
    </location>
</feature>
<dbReference type="AlphaFoldDB" id="A0A0A8Y881"/>
<accession>A0A0A8Y881</accession>
<proteinExistence type="predicted"/>
<sequence>MRTGCGHRAVRGRGRAQPRRQLLAPGRDPPEPAPRGGLLGSPERELGGRRRGRLGLPLQAGRGRLDGEERRPGGRVLGVRAGDTDGC</sequence>
<evidence type="ECO:0000256" key="1">
    <source>
        <dbReference type="SAM" id="MobiDB-lite"/>
    </source>
</evidence>
<organism evidence="2">
    <name type="scientific">Arundo donax</name>
    <name type="common">Giant reed</name>
    <name type="synonym">Donax arundinaceus</name>
    <dbReference type="NCBI Taxonomy" id="35708"/>
    <lineage>
        <taxon>Eukaryota</taxon>
        <taxon>Viridiplantae</taxon>
        <taxon>Streptophyta</taxon>
        <taxon>Embryophyta</taxon>
        <taxon>Tracheophyta</taxon>
        <taxon>Spermatophyta</taxon>
        <taxon>Magnoliopsida</taxon>
        <taxon>Liliopsida</taxon>
        <taxon>Poales</taxon>
        <taxon>Poaceae</taxon>
        <taxon>PACMAD clade</taxon>
        <taxon>Arundinoideae</taxon>
        <taxon>Arundineae</taxon>
        <taxon>Arundo</taxon>
    </lineage>
</organism>
<feature type="compositionally biased region" description="Basic and acidic residues" evidence="1">
    <location>
        <begin position="63"/>
        <end position="72"/>
    </location>
</feature>
<evidence type="ECO:0000313" key="2">
    <source>
        <dbReference type="EMBL" id="JAD21420.1"/>
    </source>
</evidence>
<reference evidence="2" key="2">
    <citation type="journal article" date="2015" name="Data Brief">
        <title>Shoot transcriptome of the giant reed, Arundo donax.</title>
        <authorList>
            <person name="Barrero R.A."/>
            <person name="Guerrero F.D."/>
            <person name="Moolhuijzen P."/>
            <person name="Goolsby J.A."/>
            <person name="Tidwell J."/>
            <person name="Bellgard S.E."/>
            <person name="Bellgard M.I."/>
        </authorList>
    </citation>
    <scope>NUCLEOTIDE SEQUENCE</scope>
    <source>
        <tissue evidence="2">Shoot tissue taken approximately 20 cm above the soil surface</tissue>
    </source>
</reference>
<reference evidence="2" key="1">
    <citation type="submission" date="2014-09" db="EMBL/GenBank/DDBJ databases">
        <authorList>
            <person name="Magalhaes I.L.F."/>
            <person name="Oliveira U."/>
            <person name="Santos F.R."/>
            <person name="Vidigal T.H.D.A."/>
            <person name="Brescovit A.D."/>
            <person name="Santos A.J."/>
        </authorList>
    </citation>
    <scope>NUCLEOTIDE SEQUENCE</scope>
    <source>
        <tissue evidence="2">Shoot tissue taken approximately 20 cm above the soil surface</tissue>
    </source>
</reference>
<name>A0A0A8Y881_ARUDO</name>